<evidence type="ECO:0000313" key="2">
    <source>
        <dbReference type="EnsemblMetazoa" id="PPA44964.1"/>
    </source>
</evidence>
<reference evidence="2" key="2">
    <citation type="submission" date="2022-06" db="UniProtKB">
        <authorList>
            <consortium name="EnsemblMetazoa"/>
        </authorList>
    </citation>
    <scope>IDENTIFICATION</scope>
    <source>
        <strain evidence="2">PS312</strain>
    </source>
</reference>
<dbReference type="EnsemblMetazoa" id="PPA44964.1">
    <property type="protein sequence ID" value="PPA44964.1"/>
    <property type="gene ID" value="WBGene00283333"/>
</dbReference>
<dbReference type="Proteomes" id="UP000005239">
    <property type="component" value="Unassembled WGS sequence"/>
</dbReference>
<gene>
    <name evidence="2" type="primary">WBGene00283333</name>
</gene>
<sequence>MNQIGDGNGNGRLREGNTDDDEYCHSCLLDTRGGRDTALLSRVRGRQVERVLTGKTEEEGGAEDITDQ</sequence>
<proteinExistence type="predicted"/>
<accession>A0A8R1Z7N7</accession>
<evidence type="ECO:0000256" key="1">
    <source>
        <dbReference type="SAM" id="MobiDB-lite"/>
    </source>
</evidence>
<evidence type="ECO:0000313" key="3">
    <source>
        <dbReference type="Proteomes" id="UP000005239"/>
    </source>
</evidence>
<accession>A0A2A6CBN5</accession>
<feature type="region of interest" description="Disordered" evidence="1">
    <location>
        <begin position="1"/>
        <end position="20"/>
    </location>
</feature>
<protein>
    <submittedName>
        <fullName evidence="2">Uncharacterized protein</fullName>
    </submittedName>
</protein>
<feature type="compositionally biased region" description="Gly residues" evidence="1">
    <location>
        <begin position="1"/>
        <end position="10"/>
    </location>
</feature>
<organism evidence="2 3">
    <name type="scientific">Pristionchus pacificus</name>
    <name type="common">Parasitic nematode worm</name>
    <dbReference type="NCBI Taxonomy" id="54126"/>
    <lineage>
        <taxon>Eukaryota</taxon>
        <taxon>Metazoa</taxon>
        <taxon>Ecdysozoa</taxon>
        <taxon>Nematoda</taxon>
        <taxon>Chromadorea</taxon>
        <taxon>Rhabditida</taxon>
        <taxon>Rhabditina</taxon>
        <taxon>Diplogasteromorpha</taxon>
        <taxon>Diplogasteroidea</taxon>
        <taxon>Neodiplogasteridae</taxon>
        <taxon>Pristionchus</taxon>
    </lineage>
</organism>
<keyword evidence="3" id="KW-1185">Reference proteome</keyword>
<dbReference type="AlphaFoldDB" id="A0A2A6CBN5"/>
<reference evidence="3" key="1">
    <citation type="journal article" date="2008" name="Nat. Genet.">
        <title>The Pristionchus pacificus genome provides a unique perspective on nematode lifestyle and parasitism.</title>
        <authorList>
            <person name="Dieterich C."/>
            <person name="Clifton S.W."/>
            <person name="Schuster L.N."/>
            <person name="Chinwalla A."/>
            <person name="Delehaunty K."/>
            <person name="Dinkelacker I."/>
            <person name="Fulton L."/>
            <person name="Fulton R."/>
            <person name="Godfrey J."/>
            <person name="Minx P."/>
            <person name="Mitreva M."/>
            <person name="Roeseler W."/>
            <person name="Tian H."/>
            <person name="Witte H."/>
            <person name="Yang S.P."/>
            <person name="Wilson R.K."/>
            <person name="Sommer R.J."/>
        </authorList>
    </citation>
    <scope>NUCLEOTIDE SEQUENCE [LARGE SCALE GENOMIC DNA]</scope>
    <source>
        <strain evidence="3">PS312</strain>
    </source>
</reference>
<name>A0A2A6CBN5_PRIPA</name>